<dbReference type="AlphaFoldDB" id="A0A7S2HQK7"/>
<organism evidence="2">
    <name type="scientific">Helicotheca tamesis</name>
    <dbReference type="NCBI Taxonomy" id="374047"/>
    <lineage>
        <taxon>Eukaryota</taxon>
        <taxon>Sar</taxon>
        <taxon>Stramenopiles</taxon>
        <taxon>Ochrophyta</taxon>
        <taxon>Bacillariophyta</taxon>
        <taxon>Mediophyceae</taxon>
        <taxon>Lithodesmiophycidae</taxon>
        <taxon>Lithodesmiales</taxon>
        <taxon>Lithodesmiaceae</taxon>
        <taxon>Helicotheca</taxon>
    </lineage>
</organism>
<evidence type="ECO:0000313" key="2">
    <source>
        <dbReference type="EMBL" id="CAD9497175.1"/>
    </source>
</evidence>
<sequence>MARGMLRLIGVASLLASPCVAQFGVPQKKKGTTFQEVNEMAKDQMNKGEFNMDAFANMDMGQMQEMMAEALKDPEMMKYMEDLSASAMKELDNLTPEKIMEQMEQITSGDMIEKTLGQKDEVLKTLEATGMVPPEDLARYKADPEAFEKDIKDAFNQMNDLFTNPDMVNSVMDMMKGFGNVMKNPDAALEELAKVMQGELDDDAKIEEARLQLLSNPELAGSPALASIFNSEEMKEVLNDPEKWKQSVKEGQGMLLGRAGGSGAEVGEL</sequence>
<dbReference type="EMBL" id="HBGV01011208">
    <property type="protein sequence ID" value="CAD9497175.1"/>
    <property type="molecule type" value="Transcribed_RNA"/>
</dbReference>
<feature type="signal peptide" evidence="1">
    <location>
        <begin position="1"/>
        <end position="21"/>
    </location>
</feature>
<gene>
    <name evidence="2" type="ORF">HTAM1171_LOCUS6905</name>
</gene>
<evidence type="ECO:0008006" key="3">
    <source>
        <dbReference type="Google" id="ProtNLM"/>
    </source>
</evidence>
<protein>
    <recommendedName>
        <fullName evidence="3">STI1 domain-containing protein</fullName>
    </recommendedName>
</protein>
<name>A0A7S2HQK7_9STRA</name>
<feature type="chain" id="PRO_5031504368" description="STI1 domain-containing protein" evidence="1">
    <location>
        <begin position="22"/>
        <end position="269"/>
    </location>
</feature>
<reference evidence="2" key="1">
    <citation type="submission" date="2021-01" db="EMBL/GenBank/DDBJ databases">
        <authorList>
            <person name="Corre E."/>
            <person name="Pelletier E."/>
            <person name="Niang G."/>
            <person name="Scheremetjew M."/>
            <person name="Finn R."/>
            <person name="Kale V."/>
            <person name="Holt S."/>
            <person name="Cochrane G."/>
            <person name="Meng A."/>
            <person name="Brown T."/>
            <person name="Cohen L."/>
        </authorList>
    </citation>
    <scope>NUCLEOTIDE SEQUENCE</scope>
    <source>
        <strain evidence="2">CCMP826</strain>
    </source>
</reference>
<evidence type="ECO:0000256" key="1">
    <source>
        <dbReference type="SAM" id="SignalP"/>
    </source>
</evidence>
<accession>A0A7S2HQK7</accession>
<keyword evidence="1" id="KW-0732">Signal</keyword>
<proteinExistence type="predicted"/>